<comment type="caution">
    <text evidence="8">The sequence shown here is derived from an EMBL/GenBank/DDBJ whole genome shotgun (WGS) entry which is preliminary data.</text>
</comment>
<dbReference type="FunFam" id="3.30.160.60:FF:000100">
    <property type="entry name" value="Zinc finger 45-like"/>
    <property type="match status" value="1"/>
</dbReference>
<evidence type="ECO:0000256" key="4">
    <source>
        <dbReference type="ARBA" id="ARBA00022833"/>
    </source>
</evidence>
<evidence type="ECO:0000256" key="6">
    <source>
        <dbReference type="PROSITE-ProRule" id="PRU00042"/>
    </source>
</evidence>
<accession>A0A8S4PZ19</accession>
<dbReference type="InterPro" id="IPR036236">
    <property type="entry name" value="Znf_C2H2_sf"/>
</dbReference>
<dbReference type="PROSITE" id="PS00028">
    <property type="entry name" value="ZINC_FINGER_C2H2_1"/>
    <property type="match status" value="2"/>
</dbReference>
<dbReference type="AlphaFoldDB" id="A0A8S4PZ19"/>
<dbReference type="SMART" id="SM00355">
    <property type="entry name" value="ZnF_C2H2"/>
    <property type="match status" value="2"/>
</dbReference>
<dbReference type="GO" id="GO:0008270">
    <property type="term" value="F:zinc ion binding"/>
    <property type="evidence" value="ECO:0007669"/>
    <property type="project" value="UniProtKB-KW"/>
</dbReference>
<evidence type="ECO:0000256" key="5">
    <source>
        <dbReference type="ARBA" id="ARBA00023242"/>
    </source>
</evidence>
<keyword evidence="2" id="KW-0677">Repeat</keyword>
<proteinExistence type="predicted"/>
<evidence type="ECO:0000256" key="2">
    <source>
        <dbReference type="ARBA" id="ARBA00022737"/>
    </source>
</evidence>
<dbReference type="PANTHER" id="PTHR23235">
    <property type="entry name" value="KRUEPPEL-LIKE TRANSCRIPTION FACTOR"/>
    <property type="match status" value="1"/>
</dbReference>
<evidence type="ECO:0000256" key="3">
    <source>
        <dbReference type="ARBA" id="ARBA00022771"/>
    </source>
</evidence>
<dbReference type="EMBL" id="CAIIXF020000011">
    <property type="protein sequence ID" value="CAH1798511.1"/>
    <property type="molecule type" value="Genomic_DNA"/>
</dbReference>
<keyword evidence="9" id="KW-1185">Reference proteome</keyword>
<evidence type="ECO:0000256" key="1">
    <source>
        <dbReference type="ARBA" id="ARBA00022723"/>
    </source>
</evidence>
<dbReference type="Pfam" id="PF00096">
    <property type="entry name" value="zf-C2H2"/>
    <property type="match status" value="1"/>
</dbReference>
<dbReference type="OrthoDB" id="6249959at2759"/>
<name>A0A8S4PZ19_OWEFU</name>
<dbReference type="PANTHER" id="PTHR23235:SF142">
    <property type="entry name" value="ZINC FINGER PROTEIN 384"/>
    <property type="match status" value="1"/>
</dbReference>
<reference evidence="8" key="1">
    <citation type="submission" date="2022-03" db="EMBL/GenBank/DDBJ databases">
        <authorList>
            <person name="Martin C."/>
        </authorList>
    </citation>
    <scope>NUCLEOTIDE SEQUENCE</scope>
</reference>
<sequence length="300" mass="34094">MKKEKKTLRVCAPFTPLSMHTFSSKRTYYNDVSVSYDSKLSESYNKMNFVKQEKHGIKTECLGEHYGANMTTVQTVKQEPVEITIEETQKHASHDQPRAGHFGASMSTLDVQMVNQEPIEIKVESTQEHPCHDQQGCGDLNLDHDHISSQSATSNFECSTTKGTIDDMNLVNHSNVKEETLGEVDQFRDSVFAIKSEQLTIEIDNDMTAPKSFLKQEDLEHSNNELGNSNSFKCLHCDKCFKCLSHLKAHMIIHTGEEPFKCEHCEKCFGESSTLQKHIRTHTGERSLKCEYCEKSFSQS</sequence>
<keyword evidence="4" id="KW-0862">Zinc</keyword>
<evidence type="ECO:0000259" key="7">
    <source>
        <dbReference type="PROSITE" id="PS50157"/>
    </source>
</evidence>
<dbReference type="PROSITE" id="PS50157">
    <property type="entry name" value="ZINC_FINGER_C2H2_2"/>
    <property type="match status" value="2"/>
</dbReference>
<dbReference type="InterPro" id="IPR013087">
    <property type="entry name" value="Znf_C2H2_type"/>
</dbReference>
<feature type="domain" description="C2H2-type" evidence="7">
    <location>
        <begin position="232"/>
        <end position="259"/>
    </location>
</feature>
<dbReference type="GO" id="GO:0000978">
    <property type="term" value="F:RNA polymerase II cis-regulatory region sequence-specific DNA binding"/>
    <property type="evidence" value="ECO:0007669"/>
    <property type="project" value="TreeGrafter"/>
</dbReference>
<keyword evidence="5" id="KW-0539">Nucleus</keyword>
<dbReference type="GO" id="GO:0000981">
    <property type="term" value="F:DNA-binding transcription factor activity, RNA polymerase II-specific"/>
    <property type="evidence" value="ECO:0007669"/>
    <property type="project" value="TreeGrafter"/>
</dbReference>
<organism evidence="8 9">
    <name type="scientific">Owenia fusiformis</name>
    <name type="common">Polychaete worm</name>
    <dbReference type="NCBI Taxonomy" id="6347"/>
    <lineage>
        <taxon>Eukaryota</taxon>
        <taxon>Metazoa</taxon>
        <taxon>Spiralia</taxon>
        <taxon>Lophotrochozoa</taxon>
        <taxon>Annelida</taxon>
        <taxon>Polychaeta</taxon>
        <taxon>Sedentaria</taxon>
        <taxon>Canalipalpata</taxon>
        <taxon>Sabellida</taxon>
        <taxon>Oweniida</taxon>
        <taxon>Oweniidae</taxon>
        <taxon>Owenia</taxon>
    </lineage>
</organism>
<dbReference type="Gene3D" id="3.30.160.60">
    <property type="entry name" value="Classic Zinc Finger"/>
    <property type="match status" value="3"/>
</dbReference>
<dbReference type="SUPFAM" id="SSF57667">
    <property type="entry name" value="beta-beta-alpha zinc fingers"/>
    <property type="match status" value="2"/>
</dbReference>
<feature type="domain" description="C2H2-type" evidence="7">
    <location>
        <begin position="260"/>
        <end position="287"/>
    </location>
</feature>
<dbReference type="FunFam" id="3.30.160.60:FF:000624">
    <property type="entry name" value="zinc finger protein 697"/>
    <property type="match status" value="1"/>
</dbReference>
<protein>
    <recommendedName>
        <fullName evidence="7">C2H2-type domain-containing protein</fullName>
    </recommendedName>
</protein>
<evidence type="ECO:0000313" key="9">
    <source>
        <dbReference type="Proteomes" id="UP000749559"/>
    </source>
</evidence>
<keyword evidence="1" id="KW-0479">Metal-binding</keyword>
<evidence type="ECO:0000313" key="8">
    <source>
        <dbReference type="EMBL" id="CAH1798511.1"/>
    </source>
</evidence>
<dbReference type="Proteomes" id="UP000749559">
    <property type="component" value="Unassembled WGS sequence"/>
</dbReference>
<keyword evidence="3 6" id="KW-0863">Zinc-finger</keyword>
<gene>
    <name evidence="8" type="ORF">OFUS_LOCUS22654</name>
</gene>
<feature type="non-terminal residue" evidence="8">
    <location>
        <position position="300"/>
    </location>
</feature>